<evidence type="ECO:0000256" key="4">
    <source>
        <dbReference type="ARBA" id="ARBA00023030"/>
    </source>
</evidence>
<keyword evidence="4 6" id="KW-0339">Growth factor</keyword>
<keyword evidence="5" id="KW-1015">Disulfide bond</keyword>
<keyword evidence="8" id="KW-0732">Signal</keyword>
<name>A0ABM5EVN8_9SAUR</name>
<dbReference type="SMART" id="SM00204">
    <property type="entry name" value="TGFB"/>
    <property type="match status" value="1"/>
</dbReference>
<evidence type="ECO:0000256" key="7">
    <source>
        <dbReference type="SAM" id="MobiDB-lite"/>
    </source>
</evidence>
<dbReference type="InterPro" id="IPR029034">
    <property type="entry name" value="Cystine-knot_cytokine"/>
</dbReference>
<dbReference type="PANTHER" id="PTHR11848:SF22">
    <property type="entry name" value="BONE MORPHOGENETIC PROTEIN 15"/>
    <property type="match status" value="1"/>
</dbReference>
<feature type="region of interest" description="Disordered" evidence="7">
    <location>
        <begin position="230"/>
        <end position="250"/>
    </location>
</feature>
<protein>
    <submittedName>
        <fullName evidence="11">Bone morphogenetic protein 15</fullName>
    </submittedName>
</protein>
<dbReference type="PANTHER" id="PTHR11848">
    <property type="entry name" value="TGF-BETA FAMILY"/>
    <property type="match status" value="1"/>
</dbReference>
<gene>
    <name evidence="11" type="primary">BMP15</name>
</gene>
<evidence type="ECO:0000256" key="2">
    <source>
        <dbReference type="ARBA" id="ARBA00006656"/>
    </source>
</evidence>
<dbReference type="Pfam" id="PF00019">
    <property type="entry name" value="TGF_beta"/>
    <property type="match status" value="1"/>
</dbReference>
<dbReference type="Proteomes" id="UP001652642">
    <property type="component" value="Chromosome 11"/>
</dbReference>
<comment type="similarity">
    <text evidence="2 6">Belongs to the TGF-beta family.</text>
</comment>
<feature type="domain" description="TGF-beta family profile" evidence="9">
    <location>
        <begin position="294"/>
        <end position="421"/>
    </location>
</feature>
<dbReference type="SUPFAM" id="SSF57501">
    <property type="entry name" value="Cystine-knot cytokines"/>
    <property type="match status" value="1"/>
</dbReference>
<proteinExistence type="inferred from homology"/>
<evidence type="ECO:0000256" key="6">
    <source>
        <dbReference type="RuleBase" id="RU000354"/>
    </source>
</evidence>
<dbReference type="RefSeq" id="XP_072837218.1">
    <property type="nucleotide sequence ID" value="XM_072981117.1"/>
</dbReference>
<dbReference type="InterPro" id="IPR001839">
    <property type="entry name" value="TGF-b_C"/>
</dbReference>
<accession>A0ABM5EVN8</accession>
<keyword evidence="3" id="KW-0964">Secreted</keyword>
<evidence type="ECO:0000256" key="5">
    <source>
        <dbReference type="ARBA" id="ARBA00023157"/>
    </source>
</evidence>
<organism evidence="10 11">
    <name type="scientific">Pogona vitticeps</name>
    <name type="common">central bearded dragon</name>
    <dbReference type="NCBI Taxonomy" id="103695"/>
    <lineage>
        <taxon>Eukaryota</taxon>
        <taxon>Metazoa</taxon>
        <taxon>Chordata</taxon>
        <taxon>Craniata</taxon>
        <taxon>Vertebrata</taxon>
        <taxon>Euteleostomi</taxon>
        <taxon>Lepidosauria</taxon>
        <taxon>Squamata</taxon>
        <taxon>Bifurcata</taxon>
        <taxon>Unidentata</taxon>
        <taxon>Episquamata</taxon>
        <taxon>Toxicofera</taxon>
        <taxon>Iguania</taxon>
        <taxon>Acrodonta</taxon>
        <taxon>Agamidae</taxon>
        <taxon>Amphibolurinae</taxon>
        <taxon>Pogona</taxon>
    </lineage>
</organism>
<dbReference type="PROSITE" id="PS51362">
    <property type="entry name" value="TGF_BETA_2"/>
    <property type="match status" value="1"/>
</dbReference>
<feature type="signal peptide" evidence="8">
    <location>
        <begin position="1"/>
        <end position="30"/>
    </location>
</feature>
<evidence type="ECO:0000259" key="9">
    <source>
        <dbReference type="PROSITE" id="PS51362"/>
    </source>
</evidence>
<feature type="chain" id="PRO_5045900463" evidence="8">
    <location>
        <begin position="31"/>
        <end position="421"/>
    </location>
</feature>
<dbReference type="InterPro" id="IPR017948">
    <property type="entry name" value="TGFb_CS"/>
</dbReference>
<evidence type="ECO:0000256" key="3">
    <source>
        <dbReference type="ARBA" id="ARBA00022525"/>
    </source>
</evidence>
<evidence type="ECO:0000256" key="1">
    <source>
        <dbReference type="ARBA" id="ARBA00004613"/>
    </source>
</evidence>
<dbReference type="InterPro" id="IPR015615">
    <property type="entry name" value="TGF-beta-rel"/>
</dbReference>
<dbReference type="GeneID" id="110080136"/>
<sequence length="421" mass="46542">MARLPPLGPCGALLLLALLFPLETLPLGEGRGSPPASEGVLSGGGPSLPLIQVLRSQAPPRARASGRRRRQAGGGRPLRYMLDLYRSVADRHGQPRRNRRLATNTLRLIQPFAKTHQPGRGPWLVWTLDYRLELKPQVEHLVRAVAVYSRTQSSPRGHFWCTAEVLPDQNTAPLAPLGAPPLHAAQNATPASAQESWVEMDLSAHFQPWGPRAVQKSRLLRLSHACALIGQPREPPSDPGGGKGAGPEPSSDPFLLLYLNDTRRGLRAEMGGLGPAQGLSYEAPARRSPPSLLRRIRQAGRLALDLPSYLHTNSVRQNECALRPFRVSFSQLGWDHWIIAPHWYRPQYCKGTCPRVLHFGYHSPNHAIVQNFINELVDPSVPRPSCVPYQYGPISVLMIEPNGNILYKVYDDMIAKSCTCR</sequence>
<evidence type="ECO:0000313" key="10">
    <source>
        <dbReference type="Proteomes" id="UP001652642"/>
    </source>
</evidence>
<keyword evidence="10" id="KW-1185">Reference proteome</keyword>
<dbReference type="Gene3D" id="2.10.90.10">
    <property type="entry name" value="Cystine-knot cytokines"/>
    <property type="match status" value="1"/>
</dbReference>
<evidence type="ECO:0000256" key="8">
    <source>
        <dbReference type="SAM" id="SignalP"/>
    </source>
</evidence>
<evidence type="ECO:0000313" key="11">
    <source>
        <dbReference type="RefSeq" id="XP_072837218.1"/>
    </source>
</evidence>
<reference evidence="11" key="1">
    <citation type="submission" date="2025-08" db="UniProtKB">
        <authorList>
            <consortium name="RefSeq"/>
        </authorList>
    </citation>
    <scope>IDENTIFICATION</scope>
</reference>
<dbReference type="PROSITE" id="PS00250">
    <property type="entry name" value="TGF_BETA_1"/>
    <property type="match status" value="1"/>
</dbReference>
<comment type="subcellular location">
    <subcellularLocation>
        <location evidence="1">Secreted</location>
    </subcellularLocation>
</comment>